<dbReference type="InterPro" id="IPR026960">
    <property type="entry name" value="RVT-Znf"/>
</dbReference>
<proteinExistence type="predicted"/>
<dbReference type="AlphaFoldDB" id="A0A0A8ZPW8"/>
<reference evidence="2" key="1">
    <citation type="submission" date="2014-09" db="EMBL/GenBank/DDBJ databases">
        <authorList>
            <person name="Magalhaes I.L.F."/>
            <person name="Oliveira U."/>
            <person name="Santos F.R."/>
            <person name="Vidigal T.H.D.A."/>
            <person name="Brescovit A.D."/>
            <person name="Santos A.J."/>
        </authorList>
    </citation>
    <scope>NUCLEOTIDE SEQUENCE</scope>
    <source>
        <tissue evidence="2">Shoot tissue taken approximately 20 cm above the soil surface</tissue>
    </source>
</reference>
<organism evidence="2">
    <name type="scientific">Arundo donax</name>
    <name type="common">Giant reed</name>
    <name type="synonym">Donax arundinaceus</name>
    <dbReference type="NCBI Taxonomy" id="35708"/>
    <lineage>
        <taxon>Eukaryota</taxon>
        <taxon>Viridiplantae</taxon>
        <taxon>Streptophyta</taxon>
        <taxon>Embryophyta</taxon>
        <taxon>Tracheophyta</taxon>
        <taxon>Spermatophyta</taxon>
        <taxon>Magnoliopsida</taxon>
        <taxon>Liliopsida</taxon>
        <taxon>Poales</taxon>
        <taxon>Poaceae</taxon>
        <taxon>PACMAD clade</taxon>
        <taxon>Arundinoideae</taxon>
        <taxon>Arundineae</taxon>
        <taxon>Arundo</taxon>
    </lineage>
</organism>
<name>A0A0A8ZPW8_ARUDO</name>
<sequence length="351" mass="40744">MIKAVAQAIPTYAMSCFDLTKCLCEEISSMIGRYWWSQQDKTNKIHWVSWDKLIRSKFKGGLGFRDLYTFNIAMLARQAWRILVFPDTLCAQVLRAKYFPGKSILEAAARGGISYTWRSILKGVQLLKEGLIWRIGNGSSVDIWRDPWIPRNHTRKVITSRCGSVLQKVADLISPIIGSWDEQLVKDIFWEEDAEIILSMPLFDDMENFPAWYPDPKGLFLVKSAYALGIKIRDQVNRTDASHSYTAASSFDWKKIWRLKVANKVKVFVWQFAHNSLQVKMNIARRGVNLDTLCPVCQRFDEDLGHLFFKCKDMRLCWRLLNLEKVRISLLSQISVQDILDKVWGYQDDMQ</sequence>
<dbReference type="EMBL" id="GBRH01258177">
    <property type="protein sequence ID" value="JAD39718.1"/>
    <property type="molecule type" value="Transcribed_RNA"/>
</dbReference>
<evidence type="ECO:0000259" key="1">
    <source>
        <dbReference type="Pfam" id="PF13966"/>
    </source>
</evidence>
<protein>
    <recommendedName>
        <fullName evidence="1">Reverse transcriptase zinc-binding domain-containing protein</fullName>
    </recommendedName>
</protein>
<dbReference type="PANTHER" id="PTHR33116:SF86">
    <property type="entry name" value="REVERSE TRANSCRIPTASE DOMAIN-CONTAINING PROTEIN"/>
    <property type="match status" value="1"/>
</dbReference>
<reference evidence="2" key="2">
    <citation type="journal article" date="2015" name="Data Brief">
        <title>Shoot transcriptome of the giant reed, Arundo donax.</title>
        <authorList>
            <person name="Barrero R.A."/>
            <person name="Guerrero F.D."/>
            <person name="Moolhuijzen P."/>
            <person name="Goolsby J.A."/>
            <person name="Tidwell J."/>
            <person name="Bellgard S.E."/>
            <person name="Bellgard M.I."/>
        </authorList>
    </citation>
    <scope>NUCLEOTIDE SEQUENCE</scope>
    <source>
        <tissue evidence="2">Shoot tissue taken approximately 20 cm above the soil surface</tissue>
    </source>
</reference>
<dbReference type="Pfam" id="PF13966">
    <property type="entry name" value="zf-RVT"/>
    <property type="match status" value="1"/>
</dbReference>
<feature type="domain" description="Reverse transcriptase zinc-binding" evidence="1">
    <location>
        <begin position="249"/>
        <end position="318"/>
    </location>
</feature>
<evidence type="ECO:0000313" key="2">
    <source>
        <dbReference type="EMBL" id="JAD39718.1"/>
    </source>
</evidence>
<dbReference type="PANTHER" id="PTHR33116">
    <property type="entry name" value="REVERSE TRANSCRIPTASE ZINC-BINDING DOMAIN-CONTAINING PROTEIN-RELATED-RELATED"/>
    <property type="match status" value="1"/>
</dbReference>
<accession>A0A0A8ZPW8</accession>